<dbReference type="AlphaFoldDB" id="A0A151Y3L8"/>
<dbReference type="PANTHER" id="PTHR11699">
    <property type="entry name" value="ALDEHYDE DEHYDROGENASE-RELATED"/>
    <property type="match status" value="1"/>
</dbReference>
<dbReference type="Gene3D" id="3.40.605.10">
    <property type="entry name" value="Aldehyde Dehydrogenase, Chain A, domain 1"/>
    <property type="match status" value="1"/>
</dbReference>
<organism evidence="6 7">
    <name type="scientific">Acinetobacter pragensis</name>
    <dbReference type="NCBI Taxonomy" id="1806892"/>
    <lineage>
        <taxon>Bacteria</taxon>
        <taxon>Pseudomonadati</taxon>
        <taxon>Pseudomonadota</taxon>
        <taxon>Gammaproteobacteria</taxon>
        <taxon>Moraxellales</taxon>
        <taxon>Moraxellaceae</taxon>
        <taxon>Acinetobacter</taxon>
    </lineage>
</organism>
<dbReference type="InterPro" id="IPR044086">
    <property type="entry name" value="LUC3-like"/>
</dbReference>
<comment type="similarity">
    <text evidence="1 4">Belongs to the aldehyde dehydrogenase family.</text>
</comment>
<dbReference type="Pfam" id="PF00171">
    <property type="entry name" value="Aldedh"/>
    <property type="match status" value="1"/>
</dbReference>
<feature type="active site" evidence="3">
    <location>
        <position position="241"/>
    </location>
</feature>
<dbReference type="PROSITE" id="PS00070">
    <property type="entry name" value="ALDEHYDE_DEHYDR_CYS"/>
    <property type="match status" value="1"/>
</dbReference>
<evidence type="ECO:0000256" key="1">
    <source>
        <dbReference type="ARBA" id="ARBA00009986"/>
    </source>
</evidence>
<evidence type="ECO:0000313" key="7">
    <source>
        <dbReference type="Proteomes" id="UP000076276"/>
    </source>
</evidence>
<dbReference type="Proteomes" id="UP000076276">
    <property type="component" value="Unassembled WGS sequence"/>
</dbReference>
<dbReference type="OrthoDB" id="9812625at2"/>
<evidence type="ECO:0000256" key="3">
    <source>
        <dbReference type="PROSITE-ProRule" id="PRU10007"/>
    </source>
</evidence>
<reference evidence="6 7" key="1">
    <citation type="submission" date="2016-03" db="EMBL/GenBank/DDBJ databases">
        <title>Acinetobacter genomospecies 28 strain ANC 4149.</title>
        <authorList>
            <person name="Radolfova-Krizova L."/>
            <person name="Nemec A."/>
        </authorList>
    </citation>
    <scope>NUCLEOTIDE SEQUENCE [LARGE SCALE GENOMIC DNA]</scope>
    <source>
        <strain evidence="6 7">ANC 4149</strain>
    </source>
</reference>
<dbReference type="EMBL" id="LUAW01000014">
    <property type="protein sequence ID" value="KYQ72620.1"/>
    <property type="molecule type" value="Genomic_DNA"/>
</dbReference>
<sequence length="469" mass="49815">MHIHSIINGQSVMGQASSFSVINPADESIIAEVSAASAAQVDEAVHAASAAFKNWKNVSDDTVKQIFAKIAADIRAEKNSIAQLITQEQGKTLGMAQFEVEAGASWIEYLSSLEIPIETLQEPNGKIIKVYNRPLGVVASVTPWNWPFMIAVWHIFPALKTKNCVVNKPSEYTPLSTIKLAEIINRHIPAGVCSLVLGKGDVGQALTEHPEVAKVTFTGSTRTGQSILGHSVSSLKSVVLELGGNDAGIVLEDANLDTAAEGIFASAFLNAGQTCAALKRLYVHESIYDALTEKLLRIAEAQIVGNGADAAVTFGPVQNKMQYDKVKALIADAVAQGGKILTASKAIPEKGYFIAPTLIADVAEGIALVDDEQFGPVLPIVKFSAIDEVLERTNNTQFGLGGSVWSTDLEQAQQIAAQMEAGTVWINSHSDLSPAAPFGGWKLSGLGYSFGLDGLLLFTHKQAVHITGS</sequence>
<feature type="domain" description="Aldehyde dehydrogenase" evidence="5">
    <location>
        <begin position="15"/>
        <end position="463"/>
    </location>
</feature>
<evidence type="ECO:0000256" key="2">
    <source>
        <dbReference type="ARBA" id="ARBA00023002"/>
    </source>
</evidence>
<comment type="caution">
    <text evidence="6">The sequence shown here is derived from an EMBL/GenBank/DDBJ whole genome shotgun (WGS) entry which is preliminary data.</text>
</comment>
<dbReference type="PROSITE" id="PS00687">
    <property type="entry name" value="ALDEHYDE_DEHYDR_GLU"/>
    <property type="match status" value="1"/>
</dbReference>
<evidence type="ECO:0000259" key="5">
    <source>
        <dbReference type="Pfam" id="PF00171"/>
    </source>
</evidence>
<dbReference type="STRING" id="1806892.AZH43_08990"/>
<evidence type="ECO:0000313" key="6">
    <source>
        <dbReference type="EMBL" id="KYQ72620.1"/>
    </source>
</evidence>
<keyword evidence="2 4" id="KW-0560">Oxidoreductase</keyword>
<evidence type="ECO:0000256" key="4">
    <source>
        <dbReference type="RuleBase" id="RU003345"/>
    </source>
</evidence>
<dbReference type="InterPro" id="IPR016162">
    <property type="entry name" value="Ald_DH_N"/>
</dbReference>
<dbReference type="InterPro" id="IPR016163">
    <property type="entry name" value="Ald_DH_C"/>
</dbReference>
<dbReference type="InterPro" id="IPR016160">
    <property type="entry name" value="Ald_DH_CS_CYS"/>
</dbReference>
<proteinExistence type="inferred from homology"/>
<dbReference type="FunFam" id="3.40.605.10:FF:000007">
    <property type="entry name" value="NAD/NADP-dependent betaine aldehyde dehydrogenase"/>
    <property type="match status" value="1"/>
</dbReference>
<dbReference type="CDD" id="cd07106">
    <property type="entry name" value="ALDH_AldA-AAD23400"/>
    <property type="match status" value="1"/>
</dbReference>
<dbReference type="FunFam" id="3.40.309.10:FF:000009">
    <property type="entry name" value="Aldehyde dehydrogenase A"/>
    <property type="match status" value="1"/>
</dbReference>
<dbReference type="InterPro" id="IPR029510">
    <property type="entry name" value="Ald_DH_CS_GLU"/>
</dbReference>
<dbReference type="GO" id="GO:0016620">
    <property type="term" value="F:oxidoreductase activity, acting on the aldehyde or oxo group of donors, NAD or NADP as acceptor"/>
    <property type="evidence" value="ECO:0007669"/>
    <property type="project" value="InterPro"/>
</dbReference>
<name>A0A151Y3L8_9GAMM</name>
<dbReference type="RefSeq" id="WP_067667518.1">
    <property type="nucleotide sequence ID" value="NZ_CBCSIK010000001.1"/>
</dbReference>
<dbReference type="InterPro" id="IPR016161">
    <property type="entry name" value="Ald_DH/histidinol_DH"/>
</dbReference>
<dbReference type="InterPro" id="IPR015590">
    <property type="entry name" value="Aldehyde_DH_dom"/>
</dbReference>
<dbReference type="SUPFAM" id="SSF53720">
    <property type="entry name" value="ALDH-like"/>
    <property type="match status" value="1"/>
</dbReference>
<accession>A0A151Y3L8</accession>
<dbReference type="Gene3D" id="3.40.309.10">
    <property type="entry name" value="Aldehyde Dehydrogenase, Chain A, domain 2"/>
    <property type="match status" value="1"/>
</dbReference>
<keyword evidence="7" id="KW-1185">Reference proteome</keyword>
<protein>
    <submittedName>
        <fullName evidence="6">Aldehyde dehydrogenase</fullName>
    </submittedName>
</protein>
<gene>
    <name evidence="6" type="ORF">AZH43_08990</name>
</gene>